<comment type="caution">
    <text evidence="1">The sequence shown here is derived from an EMBL/GenBank/DDBJ whole genome shotgun (WGS) entry which is preliminary data.</text>
</comment>
<dbReference type="InParanoid" id="A0A0V1APS9"/>
<dbReference type="EMBL" id="JYDH01000334">
    <property type="protein sequence ID" value="KRY26785.1"/>
    <property type="molecule type" value="Genomic_DNA"/>
</dbReference>
<reference evidence="1 2" key="1">
    <citation type="submission" date="2015-01" db="EMBL/GenBank/DDBJ databases">
        <title>Evolution of Trichinella species and genotypes.</title>
        <authorList>
            <person name="Korhonen P.K."/>
            <person name="Edoardo P."/>
            <person name="Giuseppe L.R."/>
            <person name="Gasser R.B."/>
        </authorList>
    </citation>
    <scope>NUCLEOTIDE SEQUENCE [LARGE SCALE GENOMIC DNA]</scope>
    <source>
        <strain evidence="1">ISS3</strain>
    </source>
</reference>
<evidence type="ECO:0000313" key="2">
    <source>
        <dbReference type="Proteomes" id="UP000054776"/>
    </source>
</evidence>
<dbReference type="Proteomes" id="UP000054776">
    <property type="component" value="Unassembled WGS sequence"/>
</dbReference>
<accession>A0A0V1APS9</accession>
<proteinExistence type="predicted"/>
<gene>
    <name evidence="1" type="ORF">T01_8754</name>
</gene>
<keyword evidence="2" id="KW-1185">Reference proteome</keyword>
<protein>
    <submittedName>
        <fullName evidence="1">Uncharacterized protein</fullName>
    </submittedName>
</protein>
<sequence>MFTNAPVGFVGYGYANHRLRWDFKVHIRSRSSSTPIGPLSLYRPLRESHRPQGVDIDHFGYPCLRESLRPRGVDIDHFGYPWPKLFID</sequence>
<dbReference type="AlphaFoldDB" id="A0A0V1APS9"/>
<evidence type="ECO:0000313" key="1">
    <source>
        <dbReference type="EMBL" id="KRY26785.1"/>
    </source>
</evidence>
<organism evidence="1 2">
    <name type="scientific">Trichinella spiralis</name>
    <name type="common">Trichina worm</name>
    <dbReference type="NCBI Taxonomy" id="6334"/>
    <lineage>
        <taxon>Eukaryota</taxon>
        <taxon>Metazoa</taxon>
        <taxon>Ecdysozoa</taxon>
        <taxon>Nematoda</taxon>
        <taxon>Enoplea</taxon>
        <taxon>Dorylaimia</taxon>
        <taxon>Trichinellida</taxon>
        <taxon>Trichinellidae</taxon>
        <taxon>Trichinella</taxon>
    </lineage>
</organism>
<name>A0A0V1APS9_TRISP</name>